<evidence type="ECO:0000259" key="3">
    <source>
        <dbReference type="Pfam" id="PF26613"/>
    </source>
</evidence>
<feature type="compositionally biased region" description="Polar residues" evidence="1">
    <location>
        <begin position="368"/>
        <end position="379"/>
    </location>
</feature>
<gene>
    <name evidence="6" type="ORF">ACE3NQ_22295</name>
</gene>
<dbReference type="InterPro" id="IPR058506">
    <property type="entry name" value="DUF8193"/>
</dbReference>
<feature type="domain" description="DUF8193" evidence="3">
    <location>
        <begin position="28"/>
        <end position="248"/>
    </location>
</feature>
<evidence type="ECO:0000313" key="7">
    <source>
        <dbReference type="Proteomes" id="UP001580407"/>
    </source>
</evidence>
<organism evidence="6 7">
    <name type="scientific">Paenibacillus terreus</name>
    <dbReference type="NCBI Taxonomy" id="1387834"/>
    <lineage>
        <taxon>Bacteria</taxon>
        <taxon>Bacillati</taxon>
        <taxon>Bacillota</taxon>
        <taxon>Bacilli</taxon>
        <taxon>Bacillales</taxon>
        <taxon>Paenibacillaceae</taxon>
        <taxon>Paenibacillus</taxon>
    </lineage>
</organism>
<reference evidence="6 7" key="1">
    <citation type="submission" date="2024-09" db="EMBL/GenBank/DDBJ databases">
        <authorList>
            <person name="Ruan L."/>
        </authorList>
    </citation>
    <scope>NUCLEOTIDE SEQUENCE [LARGE SCALE GENOMIC DNA]</scope>
    <source>
        <strain evidence="6 7">D33</strain>
    </source>
</reference>
<keyword evidence="2" id="KW-0732">Signal</keyword>
<dbReference type="InterPro" id="IPR058507">
    <property type="entry name" value="DUF8194"/>
</dbReference>
<feature type="domain" description="DUF8195" evidence="5">
    <location>
        <begin position="354"/>
        <end position="547"/>
    </location>
</feature>
<protein>
    <submittedName>
        <fullName evidence="6">Uncharacterized protein</fullName>
    </submittedName>
</protein>
<feature type="chain" id="PRO_5046122634" evidence="2">
    <location>
        <begin position="24"/>
        <end position="555"/>
    </location>
</feature>
<comment type="caution">
    <text evidence="6">The sequence shown here is derived from an EMBL/GenBank/DDBJ whole genome shotgun (WGS) entry which is preliminary data.</text>
</comment>
<dbReference type="Proteomes" id="UP001580407">
    <property type="component" value="Unassembled WGS sequence"/>
</dbReference>
<dbReference type="Pfam" id="PF26614">
    <property type="entry name" value="DUF8194"/>
    <property type="match status" value="1"/>
</dbReference>
<dbReference type="EMBL" id="JBHILM010000029">
    <property type="protein sequence ID" value="MFB5683646.1"/>
    <property type="molecule type" value="Genomic_DNA"/>
</dbReference>
<feature type="domain" description="DUF8194" evidence="4">
    <location>
        <begin position="261"/>
        <end position="350"/>
    </location>
</feature>
<evidence type="ECO:0000259" key="5">
    <source>
        <dbReference type="Pfam" id="PF26615"/>
    </source>
</evidence>
<evidence type="ECO:0000313" key="6">
    <source>
        <dbReference type="EMBL" id="MFB5683646.1"/>
    </source>
</evidence>
<evidence type="ECO:0000256" key="2">
    <source>
        <dbReference type="SAM" id="SignalP"/>
    </source>
</evidence>
<evidence type="ECO:0000259" key="4">
    <source>
        <dbReference type="Pfam" id="PF26614"/>
    </source>
</evidence>
<sequence length="555" mass="61105">MILLKRILWVLLTFCLLINPTHSNVFANGDGNIDNGGGGMGSGTSQNKWTPGYDGVRITVVRALDQKPVSVSIDYTNKMPSTGLIHFGKVSKLHYHVGKSLSVQVGGYAYQIPATPMPRIVSSEDSVTNIEVIKRYFCSEGAVKMVANDTGIDYNTLTDGNYKLLLEPIAYFTFQGGFMGMTAHEAALYDQLLNGGLRSKMVSLTHQNLPLAMFLETPDLGYPAWNGSASGRVSNHQIITSLGLGIVRFNDAPVTPPPSQTNFQYRANTDVITAVWLSTSDQITPDSPASVTFRVLGSSYTVTNIVIPEGDSQLVWMKWRTPSKPQSLSIQISSSDGTLSANSITASIVDLNQNVPPDPKATDRNDSFRQPSVPSYTAKKSSSWGVWSAHWHSDGEGHGWWEFDWTEYSATLSATQSVLPDAKSPSTTKSLKSGYGIDIRTSTIISSNAPSSHTTGVQTAVSYFPEFQYKSYWRLHDLKTGAYNASFWLKPNDYSTYRSRVHFTPIWYPDGSYTPITRVMDAWTPDGMLTLQLQTPVTISGNLFSDWHIAPQKNK</sequence>
<dbReference type="Pfam" id="PF26615">
    <property type="entry name" value="DUF8195"/>
    <property type="match status" value="1"/>
</dbReference>
<dbReference type="Pfam" id="PF26613">
    <property type="entry name" value="DUF8193"/>
    <property type="match status" value="1"/>
</dbReference>
<accession>A0ABV5BD60</accession>
<proteinExistence type="predicted"/>
<dbReference type="InterPro" id="IPR058508">
    <property type="entry name" value="DUF8195"/>
</dbReference>
<feature type="region of interest" description="Disordered" evidence="1">
    <location>
        <begin position="351"/>
        <end position="379"/>
    </location>
</feature>
<evidence type="ECO:0000256" key="1">
    <source>
        <dbReference type="SAM" id="MobiDB-lite"/>
    </source>
</evidence>
<name>A0ABV5BD60_9BACL</name>
<keyword evidence="7" id="KW-1185">Reference proteome</keyword>
<dbReference type="RefSeq" id="WP_375527376.1">
    <property type="nucleotide sequence ID" value="NZ_JBHILM010000029.1"/>
</dbReference>
<feature type="signal peptide" evidence="2">
    <location>
        <begin position="1"/>
        <end position="23"/>
    </location>
</feature>